<evidence type="ECO:0000313" key="3">
    <source>
        <dbReference type="WBParaSite" id="TCLT_0000691201-mRNA-1"/>
    </source>
</evidence>
<reference evidence="3" key="1">
    <citation type="submission" date="2017-02" db="UniProtKB">
        <authorList>
            <consortium name="WormBaseParasite"/>
        </authorList>
    </citation>
    <scope>IDENTIFICATION</scope>
</reference>
<proteinExistence type="predicted"/>
<gene>
    <name evidence="1" type="ORF">TCLT_LOCUS6901</name>
</gene>
<dbReference type="Proteomes" id="UP000276776">
    <property type="component" value="Unassembled WGS sequence"/>
</dbReference>
<evidence type="ECO:0000313" key="2">
    <source>
        <dbReference type="Proteomes" id="UP000276776"/>
    </source>
</evidence>
<name>A0A0N5D218_THECL</name>
<dbReference type="AlphaFoldDB" id="A0A0N5D218"/>
<dbReference type="WBParaSite" id="TCLT_0000691201-mRNA-1">
    <property type="protein sequence ID" value="TCLT_0000691201-mRNA-1"/>
    <property type="gene ID" value="TCLT_0000691201"/>
</dbReference>
<keyword evidence="2" id="KW-1185">Reference proteome</keyword>
<organism evidence="3">
    <name type="scientific">Thelazia callipaeda</name>
    <name type="common">Oriental eyeworm</name>
    <name type="synonym">Parasitic nematode</name>
    <dbReference type="NCBI Taxonomy" id="103827"/>
    <lineage>
        <taxon>Eukaryota</taxon>
        <taxon>Metazoa</taxon>
        <taxon>Ecdysozoa</taxon>
        <taxon>Nematoda</taxon>
        <taxon>Chromadorea</taxon>
        <taxon>Rhabditida</taxon>
        <taxon>Spirurina</taxon>
        <taxon>Spiruromorpha</taxon>
        <taxon>Thelazioidea</taxon>
        <taxon>Thelaziidae</taxon>
        <taxon>Thelazia</taxon>
    </lineage>
</organism>
<accession>A0A0N5D218</accession>
<dbReference type="OrthoDB" id="5823302at2759"/>
<protein>
    <submittedName>
        <fullName evidence="1 3">Uncharacterized protein</fullName>
    </submittedName>
</protein>
<dbReference type="EMBL" id="UYYF01004456">
    <property type="protein sequence ID" value="VDN04303.1"/>
    <property type="molecule type" value="Genomic_DNA"/>
</dbReference>
<reference evidence="1 2" key="2">
    <citation type="submission" date="2018-11" db="EMBL/GenBank/DDBJ databases">
        <authorList>
            <consortium name="Pathogen Informatics"/>
        </authorList>
    </citation>
    <scope>NUCLEOTIDE SEQUENCE [LARGE SCALE GENOMIC DNA]</scope>
</reference>
<evidence type="ECO:0000313" key="1">
    <source>
        <dbReference type="EMBL" id="VDN04303.1"/>
    </source>
</evidence>
<sequence>MWQRSKSVLVQNIDEEENLKQSRRTFNEMNSL</sequence>